<dbReference type="Proteomes" id="UP000596742">
    <property type="component" value="Unassembled WGS sequence"/>
</dbReference>
<comment type="caution">
    <text evidence="11">The sequence shown here is derived from an EMBL/GenBank/DDBJ whole genome shotgun (WGS) entry which is preliminary data.</text>
</comment>
<dbReference type="FunFam" id="3.30.200.20:FF:000131">
    <property type="entry name" value="Dual specificity protein kinase TTK"/>
    <property type="match status" value="1"/>
</dbReference>
<dbReference type="SUPFAM" id="SSF48452">
    <property type="entry name" value="TPR-like"/>
    <property type="match status" value="1"/>
</dbReference>
<name>A0A8B6DTP6_MYTGA</name>
<dbReference type="SUPFAM" id="SSF56112">
    <property type="entry name" value="Protein kinase-like (PK-like)"/>
    <property type="match status" value="1"/>
</dbReference>
<proteinExistence type="predicted"/>
<feature type="compositionally biased region" description="Basic and acidic residues" evidence="8">
    <location>
        <begin position="1085"/>
        <end position="1107"/>
    </location>
</feature>
<feature type="compositionally biased region" description="Basic and acidic residues" evidence="8">
    <location>
        <begin position="1501"/>
        <end position="1511"/>
    </location>
</feature>
<dbReference type="Gene3D" id="2.30.30.40">
    <property type="entry name" value="SH3 Domains"/>
    <property type="match status" value="2"/>
</dbReference>
<evidence type="ECO:0000313" key="11">
    <source>
        <dbReference type="EMBL" id="VDI24162.1"/>
    </source>
</evidence>
<feature type="region of interest" description="Disordered" evidence="8">
    <location>
        <begin position="429"/>
        <end position="450"/>
    </location>
</feature>
<feature type="domain" description="SH3" evidence="9">
    <location>
        <begin position="913"/>
        <end position="972"/>
    </location>
</feature>
<feature type="compositionally biased region" description="Low complexity" evidence="8">
    <location>
        <begin position="1957"/>
        <end position="1968"/>
    </location>
</feature>
<keyword evidence="6" id="KW-0067">ATP-binding</keyword>
<dbReference type="GO" id="GO:0033316">
    <property type="term" value="P:meiotic spindle assembly checkpoint signaling"/>
    <property type="evidence" value="ECO:0007669"/>
    <property type="project" value="TreeGrafter"/>
</dbReference>
<feature type="region of interest" description="Disordered" evidence="8">
    <location>
        <begin position="1490"/>
        <end position="1511"/>
    </location>
</feature>
<keyword evidence="4" id="KW-0547">Nucleotide-binding</keyword>
<feature type="compositionally biased region" description="Basic and acidic residues" evidence="8">
    <location>
        <begin position="1318"/>
        <end position="1329"/>
    </location>
</feature>
<keyword evidence="2" id="KW-0723">Serine/threonine-protein kinase</keyword>
<dbReference type="GO" id="GO:0007059">
    <property type="term" value="P:chromosome segregation"/>
    <property type="evidence" value="ECO:0007669"/>
    <property type="project" value="TreeGrafter"/>
</dbReference>
<keyword evidence="1 7" id="KW-0728">SH3 domain</keyword>
<dbReference type="GO" id="GO:0004674">
    <property type="term" value="F:protein serine/threonine kinase activity"/>
    <property type="evidence" value="ECO:0007669"/>
    <property type="project" value="UniProtKB-KW"/>
</dbReference>
<dbReference type="SUPFAM" id="SSF50044">
    <property type="entry name" value="SH3-domain"/>
    <property type="match status" value="2"/>
</dbReference>
<dbReference type="PANTHER" id="PTHR22974">
    <property type="entry name" value="MIXED LINEAGE PROTEIN KINASE"/>
    <property type="match status" value="1"/>
</dbReference>
<gene>
    <name evidence="11" type="ORF">MGAL_10B038429</name>
</gene>
<evidence type="ECO:0000256" key="7">
    <source>
        <dbReference type="PROSITE-ProRule" id="PRU00192"/>
    </source>
</evidence>
<feature type="compositionally biased region" description="Basic and acidic residues" evidence="8">
    <location>
        <begin position="1140"/>
        <end position="1164"/>
    </location>
</feature>
<dbReference type="SMART" id="SM00220">
    <property type="entry name" value="S_TKc"/>
    <property type="match status" value="1"/>
</dbReference>
<feature type="region of interest" description="Disordered" evidence="8">
    <location>
        <begin position="1896"/>
        <end position="1972"/>
    </location>
</feature>
<dbReference type="GO" id="GO:0007094">
    <property type="term" value="P:mitotic spindle assembly checkpoint signaling"/>
    <property type="evidence" value="ECO:0007669"/>
    <property type="project" value="TreeGrafter"/>
</dbReference>
<evidence type="ECO:0000256" key="8">
    <source>
        <dbReference type="SAM" id="MobiDB-lite"/>
    </source>
</evidence>
<dbReference type="FunFam" id="2.30.30.40:FF:000072">
    <property type="entry name" value="Unconventional Myosin IB"/>
    <property type="match status" value="1"/>
</dbReference>
<evidence type="ECO:0000256" key="2">
    <source>
        <dbReference type="ARBA" id="ARBA00022527"/>
    </source>
</evidence>
<dbReference type="Gene3D" id="1.25.40.10">
    <property type="entry name" value="Tetratricopeptide repeat domain"/>
    <property type="match status" value="1"/>
</dbReference>
<dbReference type="CDD" id="cd11874">
    <property type="entry name" value="SH3_CD2AP-like_2"/>
    <property type="match status" value="1"/>
</dbReference>
<dbReference type="PRINTS" id="PR00499">
    <property type="entry name" value="P67PHOX"/>
</dbReference>
<feature type="domain" description="Protein kinase" evidence="10">
    <location>
        <begin position="620"/>
        <end position="967"/>
    </location>
</feature>
<evidence type="ECO:0000256" key="3">
    <source>
        <dbReference type="ARBA" id="ARBA00022679"/>
    </source>
</evidence>
<dbReference type="EMBL" id="UYJE01004005">
    <property type="protein sequence ID" value="VDI24162.1"/>
    <property type="molecule type" value="Genomic_DNA"/>
</dbReference>
<dbReference type="EC" id="2.7.12.1" evidence="11"/>
<dbReference type="Pfam" id="PF00069">
    <property type="entry name" value="Pkinase"/>
    <property type="match status" value="2"/>
</dbReference>
<evidence type="ECO:0000256" key="1">
    <source>
        <dbReference type="ARBA" id="ARBA00022443"/>
    </source>
</evidence>
<dbReference type="PANTHER" id="PTHR22974:SF21">
    <property type="entry name" value="DUAL SPECIFICITY PROTEIN KINASE TTK"/>
    <property type="match status" value="1"/>
</dbReference>
<protein>
    <submittedName>
        <fullName evidence="11">Serine/threonine-protein kinase TTK/MPS1</fullName>
        <ecNumber evidence="11">2.7.12.1</ecNumber>
    </submittedName>
</protein>
<dbReference type="Gene3D" id="3.30.200.20">
    <property type="entry name" value="Phosphorylase Kinase, domain 1"/>
    <property type="match status" value="1"/>
</dbReference>
<dbReference type="GO" id="GO:0000776">
    <property type="term" value="C:kinetochore"/>
    <property type="evidence" value="ECO:0007669"/>
    <property type="project" value="TreeGrafter"/>
</dbReference>
<evidence type="ECO:0000256" key="4">
    <source>
        <dbReference type="ARBA" id="ARBA00022741"/>
    </source>
</evidence>
<dbReference type="PROSITE" id="PS50011">
    <property type="entry name" value="PROTEIN_KINASE_DOM"/>
    <property type="match status" value="1"/>
</dbReference>
<feature type="domain" description="SH3" evidence="9">
    <location>
        <begin position="1023"/>
        <end position="1082"/>
    </location>
</feature>
<feature type="region of interest" description="Disordered" evidence="8">
    <location>
        <begin position="1308"/>
        <end position="1333"/>
    </location>
</feature>
<feature type="region of interest" description="Disordered" evidence="8">
    <location>
        <begin position="976"/>
        <end position="997"/>
    </location>
</feature>
<accession>A0A8B6DTP6</accession>
<dbReference type="GO" id="GO:0005524">
    <property type="term" value="F:ATP binding"/>
    <property type="evidence" value="ECO:0007669"/>
    <property type="project" value="UniProtKB-KW"/>
</dbReference>
<dbReference type="SMART" id="SM00326">
    <property type="entry name" value="SH3"/>
    <property type="match status" value="2"/>
</dbReference>
<keyword evidence="12" id="KW-1185">Reference proteome</keyword>
<dbReference type="OrthoDB" id="20524at2759"/>
<dbReference type="Pfam" id="PF14604">
    <property type="entry name" value="SH3_9"/>
    <property type="match status" value="1"/>
</dbReference>
<dbReference type="InterPro" id="IPR036028">
    <property type="entry name" value="SH3-like_dom_sf"/>
</dbReference>
<dbReference type="GO" id="GO:0034501">
    <property type="term" value="P:protein localization to kinetochore"/>
    <property type="evidence" value="ECO:0007669"/>
    <property type="project" value="TreeGrafter"/>
</dbReference>
<dbReference type="InterPro" id="IPR011009">
    <property type="entry name" value="Kinase-like_dom_sf"/>
</dbReference>
<dbReference type="PROSITE" id="PS00108">
    <property type="entry name" value="PROTEIN_KINASE_ST"/>
    <property type="match status" value="1"/>
</dbReference>
<evidence type="ECO:0000259" key="9">
    <source>
        <dbReference type="PROSITE" id="PS50002"/>
    </source>
</evidence>
<sequence>MAEFTKPFPTDLQSGTMTSMSSLKSKLHKLKKEDTSEVTDYKTWMRKITDCGNRAEDWLEYTTYMRHNLNFNDRFQAHNFLSDLYEKAFRAIDGKANKDNEAFAHLFIDFAEVKSEQLLLEDAIQLLTEARNIVKRYAIVHIASAELEVKEGNISKARNILNKARLFKFEPTELLVEALKKLDAGETILLSPRHRRYSSSQSKVNLSDDSQSIFHGGAPEGNLQEHIGPDEMETAPVMMESHKEKYVTVRANSCRPAMRSYSSTPEMRSLTNLQWKRKDIGVPQRVRKLNLPFTTTAEEEEDEEGVEDMDTMAGFTPLEPQASSTFVSMTTAQSSGYQSMMETTIPLETGNQFENNLFHSGKQEFDLSGIHPQKQAFDLSEIHPQKQAFNLSGIHPQKQILDMSGIHPQRQTCDLSGILSQRQTCDLSSKQSKSLKEPTKSDNVSLLQPNGRPQIMKSQVLPDTKSNLVSFNQVSANPIPSRGASRVVTPNQMSDFPTLSKGGPIVVSPNQVSGNPTPNGGAPRVVTPNQVSANPTPNRGAPKVVTPNQVSANLHPNRRVPELPTPNRSIEPTPSKHVMSDRLSNVPICATPSAVQQTSIPCTPSVMQDVETITVNNVVYMILDLLGKGGSSKVYHVHDSKPPSKALKVVNLNDANEEIVNGYKNEVKLLLQLQYCPKVIKLYDYEYRPEENKLYIVMEYGNCDFAQFLKDKIKEDCKLSDHLIKYYWESMLMAVHALHKEGRGQGSWSDHLIKYNWESMLMAVHALHKEGIIHSDLKPSNFIIIGGALKLIDFGIAKSVQPDKTSVLTEMQVGTLNYMSPESIADYGLDEKPMYKKCLIRDPKVRPSIEDLLHHPYLKREKKEGRRNTRVIGRMRMCLVISCLFLPLSLSFKDSIVNLVQVKKDEGYRWNENVSVECIVEFDYEAEQPDELSIKVGQILKNVLTEDGGWWEGELDGKKGMFPDNFVKIIEKKDKPVEKREKHEDPKRDIKTQQRTSVRDLASKIKDGIPVGASQRKKESHQAVIKRAKVLYSYEPDNEDELKLDIDDVVEVFKQEEEGWWEGSLHGKVGVFPSNFVQVIEEIEPTAKQDHIPEEKPKEPPQAEPKTKKIVGGVGLGNIFDGGPIKLRSATRSKVPPPEQETKPEEPSHHPASVPKKDKQDRPPAEQATPLYIDQRSPSPFSDISGSFFHTVYDTETELDMLPDSVVSIQDLNMLQYSEILSKKSIVNSDVNVCVVDVHNSYLGETTSQLHPELESVLKISKLPEFPDEEEYLIEYADIEPEKGKLKGRNYPDVGSFKLTDFLSRSSMTNANSNNSKSLHETTVKDRTSSLHNNWTVPNIEPMKTSQIEVTKVKKKKSLLPKVSLNLFSKKTKSAKDASVAFSNKISPIPSTTNTTDNQISPIPSTSDMMDMKDKIKLEEELTTGHKGIEGYTVDDFTTKETQKYHTNDLHSQSTENIFSNISVEDLAVIGEIDRERKCSHFRKVARVHQSAPNIKYHHSSQTDRNKPKDVENKQVHKENYLATLNDCGHLSPFMKVIANKYKLFDVKDPSQKQSLGHRSVTLPRDLKLNNNSIGSEVDTVCDENPFVSMLSGKFSPVRGESDQSSKKRKSPRSKSVSVAKKRSATGDSLGSPCNKVLLMTEREFINDYVENVLDDVVEELKDEGLGKSKDTNDMFRHHKEEFERIRAQFESGVVEEAVGGISPISVPTLAMLCLDVLDDWEKRFVKQWKKKYDISSYTPPRQGTSSYIDPDKYSNFSCPSTAATKSDVYEPYCDSRLSLTGDSLSETSFSRGIDSYSLDMSVNESYKWTGPWVSPAPARRDLTVYPKQLLLKQGQNISTMSNCSNQSTQTASFDMSLSDSINISGNQRLVQTRNVSTSPIQELLMADLSMEENISNNSSDYCEGSPRVSSKPRYSSSPIANIPNLDLSSEKQDSDTLQEQVQFNGRKSDTLPRGKSYSSIQHSHNSSRVQRSRTLNYLSDLAQSLAETRKKRFAFKHLFLGHDQNPVKLLSFKKLSESVTRASKTKEPVEICDKLLHSVNKTCVGQEKTNKSLGTKRSPAKKPKQINNMKSCFPFEDFSTNDTYFNRILDEDKVESSNGSPPQIFDHFGKFKVSYENQQPHFDFQLVECKGRKFEFCSKYENLISCHGDKNCSANAESFSNLEEHIDQQNEIQPRLYTTDKQTPELVEPVQFLDNSTESDGLVVRIDKQGNYVLYEYPEDPVPTNDNMNHDFIKDDSEDLIEDELSPDSLSFMSSLTREIKQHDFTDTPKADDNCNNLNAFLQEALKPLDELLSDESSVEDLSDCHMSPTRWHCTPSDFPSFVSFRENEESFMSDTTDDYPEPDHVSMLFVTDKPDNYPEPDYISKYETLKLEKSVTNEDLLQEVLDDDRESCKTPDKSVYLNDEQKDTHCKETLDDWLNYNQVVSEYMAPDRKERYPTFTFVTPHKTQQSERGDNPVKMVESEERLCTPHKTQQAERGDYAVRMVDSEERLWTNEQMETPFSTPGPHIYSTPGPYVYRSPEPNTCDNTFVSVSDMSFNDSRGCTPYFTDDPDTTLEDPVLANTNNNDLVTDANNNISIDDSFNYVDLDHVLVTITEEDDTLEV</sequence>
<dbReference type="InterPro" id="IPR001452">
    <property type="entry name" value="SH3_domain"/>
</dbReference>
<feature type="region of interest" description="Disordered" evidence="8">
    <location>
        <begin position="1085"/>
        <end position="1179"/>
    </location>
</feature>
<dbReference type="CDD" id="cd11873">
    <property type="entry name" value="SH3_CD2AP-like_1"/>
    <property type="match status" value="1"/>
</dbReference>
<evidence type="ECO:0000256" key="6">
    <source>
        <dbReference type="ARBA" id="ARBA00022840"/>
    </source>
</evidence>
<keyword evidence="3 11" id="KW-0808">Transferase</keyword>
<dbReference type="Gene3D" id="1.10.510.10">
    <property type="entry name" value="Transferase(Phosphotransferase) domain 1"/>
    <property type="match status" value="1"/>
</dbReference>
<feature type="region of interest" description="Disordered" evidence="8">
    <location>
        <begin position="554"/>
        <end position="579"/>
    </location>
</feature>
<feature type="compositionally biased region" description="Polar residues" evidence="8">
    <location>
        <begin position="1936"/>
        <end position="1946"/>
    </location>
</feature>
<feature type="region of interest" description="Disordered" evidence="8">
    <location>
        <begin position="1593"/>
        <end position="1629"/>
    </location>
</feature>
<keyword evidence="5 11" id="KW-0418">Kinase</keyword>
<dbReference type="InterPro" id="IPR000719">
    <property type="entry name" value="Prot_kinase_dom"/>
</dbReference>
<reference evidence="11" key="1">
    <citation type="submission" date="2018-11" db="EMBL/GenBank/DDBJ databases">
        <authorList>
            <person name="Alioto T."/>
            <person name="Alioto T."/>
        </authorList>
    </citation>
    <scope>NUCLEOTIDE SEQUENCE</scope>
</reference>
<dbReference type="GO" id="GO:0005634">
    <property type="term" value="C:nucleus"/>
    <property type="evidence" value="ECO:0007669"/>
    <property type="project" value="TreeGrafter"/>
</dbReference>
<feature type="compositionally biased region" description="Polar residues" evidence="8">
    <location>
        <begin position="1308"/>
        <end position="1317"/>
    </location>
</feature>
<dbReference type="GO" id="GO:0004712">
    <property type="term" value="F:protein serine/threonine/tyrosine kinase activity"/>
    <property type="evidence" value="ECO:0007669"/>
    <property type="project" value="UniProtKB-EC"/>
</dbReference>
<evidence type="ECO:0000256" key="5">
    <source>
        <dbReference type="ARBA" id="ARBA00022777"/>
    </source>
</evidence>
<dbReference type="InterPro" id="IPR008271">
    <property type="entry name" value="Ser/Thr_kinase_AS"/>
</dbReference>
<dbReference type="InterPro" id="IPR011990">
    <property type="entry name" value="TPR-like_helical_dom_sf"/>
</dbReference>
<organism evidence="11 12">
    <name type="scientific">Mytilus galloprovincialis</name>
    <name type="common">Mediterranean mussel</name>
    <dbReference type="NCBI Taxonomy" id="29158"/>
    <lineage>
        <taxon>Eukaryota</taxon>
        <taxon>Metazoa</taxon>
        <taxon>Spiralia</taxon>
        <taxon>Lophotrochozoa</taxon>
        <taxon>Mollusca</taxon>
        <taxon>Bivalvia</taxon>
        <taxon>Autobranchia</taxon>
        <taxon>Pteriomorphia</taxon>
        <taxon>Mytilida</taxon>
        <taxon>Mytiloidea</taxon>
        <taxon>Mytilidae</taxon>
        <taxon>Mytilinae</taxon>
        <taxon>Mytilus</taxon>
    </lineage>
</organism>
<evidence type="ECO:0000313" key="12">
    <source>
        <dbReference type="Proteomes" id="UP000596742"/>
    </source>
</evidence>
<dbReference type="Pfam" id="PF00018">
    <property type="entry name" value="SH3_1"/>
    <property type="match status" value="1"/>
</dbReference>
<dbReference type="PROSITE" id="PS50002">
    <property type="entry name" value="SH3"/>
    <property type="match status" value="2"/>
</dbReference>
<evidence type="ECO:0000259" key="10">
    <source>
        <dbReference type="PROSITE" id="PS50011"/>
    </source>
</evidence>